<dbReference type="GO" id="GO:0006351">
    <property type="term" value="P:DNA-templated transcription"/>
    <property type="evidence" value="ECO:0007669"/>
    <property type="project" value="InterPro"/>
</dbReference>
<feature type="domain" description="HTH HARE-type" evidence="8">
    <location>
        <begin position="4"/>
        <end position="71"/>
    </location>
</feature>
<evidence type="ECO:0000256" key="2">
    <source>
        <dbReference type="ARBA" id="ARBA00022478"/>
    </source>
</evidence>
<evidence type="ECO:0000256" key="3">
    <source>
        <dbReference type="ARBA" id="ARBA00022679"/>
    </source>
</evidence>
<reference evidence="9 10" key="1">
    <citation type="submission" date="2019-08" db="EMBL/GenBank/DDBJ databases">
        <title>Complete genome sequence of Spiroplasma chinense CCH (DSM 19755).</title>
        <authorList>
            <person name="Shen H.-Y."/>
            <person name="Lin Y.-C."/>
            <person name="Chou L."/>
            <person name="Kuo C.-H."/>
        </authorList>
    </citation>
    <scope>NUCLEOTIDE SEQUENCE [LARGE SCALE GENOMIC DNA]</scope>
    <source>
        <strain evidence="9 10">CCH</strain>
    </source>
</reference>
<dbReference type="InterPro" id="IPR038087">
    <property type="entry name" value="RNAP_delta_N_dom_sf"/>
</dbReference>
<accession>A0A5B9Y6N2</accession>
<dbReference type="Gene3D" id="1.10.10.1250">
    <property type="entry name" value="RNA polymerase, subunit delta, N-terminal domain"/>
    <property type="match status" value="1"/>
</dbReference>
<evidence type="ECO:0000256" key="1">
    <source>
        <dbReference type="ARBA" id="ARBA00009828"/>
    </source>
</evidence>
<evidence type="ECO:0000313" key="10">
    <source>
        <dbReference type="Proteomes" id="UP000323144"/>
    </source>
</evidence>
<dbReference type="InterPro" id="IPR029757">
    <property type="entry name" value="RpoE"/>
</dbReference>
<evidence type="ECO:0000256" key="7">
    <source>
        <dbReference type="SAM" id="MobiDB-lite"/>
    </source>
</evidence>
<gene>
    <name evidence="9" type="primary">rpoE</name>
    <name evidence="9" type="ORF">SCHIN_v1c11930</name>
</gene>
<keyword evidence="4" id="KW-0548">Nucleotidyltransferase</keyword>
<keyword evidence="2" id="KW-0240">DNA-directed RNA polymerase</keyword>
<evidence type="ECO:0000313" key="9">
    <source>
        <dbReference type="EMBL" id="QEH62386.1"/>
    </source>
</evidence>
<sequence length="151" mass="17320">MENKPTIEMAFDFLHNSKGDASFEDIWNAISKEIAGSNEDKNFIIAELYSDLVLDNRFALTADGKWGLRDYLKFDDVKKQYDYVDKFETTEEFEDIDYVSADLYGDSDTTSKIGKVKDILDADDLDDDDEDEDDDLDSDEISLDLDDSFDD</sequence>
<dbReference type="PROSITE" id="PS51913">
    <property type="entry name" value="HTH_HARE"/>
    <property type="match status" value="1"/>
</dbReference>
<name>A0A5B9Y6N2_9MOLU</name>
<feature type="region of interest" description="Disordered" evidence="7">
    <location>
        <begin position="123"/>
        <end position="151"/>
    </location>
</feature>
<dbReference type="GO" id="GO:0016779">
    <property type="term" value="F:nucleotidyltransferase activity"/>
    <property type="evidence" value="ECO:0007669"/>
    <property type="project" value="UniProtKB-KW"/>
</dbReference>
<dbReference type="EMBL" id="CP043026">
    <property type="protein sequence ID" value="QEH62386.1"/>
    <property type="molecule type" value="Genomic_DNA"/>
</dbReference>
<protein>
    <recommendedName>
        <fullName evidence="6">RNAP delta factor</fullName>
    </recommendedName>
</protein>
<dbReference type="GO" id="GO:0006355">
    <property type="term" value="P:regulation of DNA-templated transcription"/>
    <property type="evidence" value="ECO:0007669"/>
    <property type="project" value="InterPro"/>
</dbReference>
<dbReference type="NCBIfam" id="TIGR04567">
    <property type="entry name" value="RNAP_delt_lowGC"/>
    <property type="match status" value="1"/>
</dbReference>
<organism evidence="9 10">
    <name type="scientific">Spiroplasma chinense</name>
    <dbReference type="NCBI Taxonomy" id="216932"/>
    <lineage>
        <taxon>Bacteria</taxon>
        <taxon>Bacillati</taxon>
        <taxon>Mycoplasmatota</taxon>
        <taxon>Mollicutes</taxon>
        <taxon>Entomoplasmatales</taxon>
        <taxon>Spiroplasmataceae</taxon>
        <taxon>Spiroplasma</taxon>
    </lineage>
</organism>
<keyword evidence="5" id="KW-0804">Transcription</keyword>
<keyword evidence="3" id="KW-0808">Transferase</keyword>
<evidence type="ECO:0000256" key="5">
    <source>
        <dbReference type="ARBA" id="ARBA00023163"/>
    </source>
</evidence>
<keyword evidence="10" id="KW-1185">Reference proteome</keyword>
<dbReference type="RefSeq" id="WP_166508744.1">
    <property type="nucleotide sequence ID" value="NZ_CP043026.1"/>
</dbReference>
<proteinExistence type="inferred from homology"/>
<comment type="similarity">
    <text evidence="1">Belongs to the RpoE family.</text>
</comment>
<dbReference type="GO" id="GO:0000428">
    <property type="term" value="C:DNA-directed RNA polymerase complex"/>
    <property type="evidence" value="ECO:0007669"/>
    <property type="project" value="UniProtKB-KW"/>
</dbReference>
<dbReference type="InterPro" id="IPR007759">
    <property type="entry name" value="Asxl_HARE-HTH"/>
</dbReference>
<evidence type="ECO:0000259" key="8">
    <source>
        <dbReference type="PROSITE" id="PS51913"/>
    </source>
</evidence>
<dbReference type="KEGG" id="schi:SCHIN_v1c11930"/>
<dbReference type="Proteomes" id="UP000323144">
    <property type="component" value="Chromosome"/>
</dbReference>
<evidence type="ECO:0000256" key="6">
    <source>
        <dbReference type="ARBA" id="ARBA00031937"/>
    </source>
</evidence>
<dbReference type="AlphaFoldDB" id="A0A5B9Y6N2"/>
<evidence type="ECO:0000256" key="4">
    <source>
        <dbReference type="ARBA" id="ARBA00022695"/>
    </source>
</evidence>